<protein>
    <submittedName>
        <fullName evidence="1">Uncharacterized protein</fullName>
    </submittedName>
</protein>
<dbReference type="Proteomes" id="UP000307657">
    <property type="component" value="Unassembled WGS sequence"/>
</dbReference>
<dbReference type="OrthoDB" id="1442655at2"/>
<keyword evidence="2" id="KW-1185">Reference proteome</keyword>
<sequence length="161" mass="18745">MKKSLLFYCIFFGVLLSIKSYSQSNIQNDVQFKMIAEGTDSPISELQIVCFNKYFNKDYLPDEFREKYNLNDKSLYKKKMLIEIFHSDKEKNGLDKIELIGIKESESTLEIKYNTINSNLKNDDKELSPFLIVQIPKSKKEIKFIVNGVELGKTSEAYIDN</sequence>
<proteinExistence type="predicted"/>
<gene>
    <name evidence="1" type="ORF">E5167_09000</name>
</gene>
<name>A0A4U0EVX9_9FLAO</name>
<dbReference type="RefSeq" id="WP_136843233.1">
    <property type="nucleotide sequence ID" value="NZ_SUPL01000004.1"/>
</dbReference>
<reference evidence="1 2" key="1">
    <citation type="submission" date="2019-04" db="EMBL/GenBank/DDBJ databases">
        <title>Lacinutrix sp. nov., isolated from marine water.</title>
        <authorList>
            <person name="Kim W."/>
        </authorList>
    </citation>
    <scope>NUCLEOTIDE SEQUENCE [LARGE SCALE GENOMIC DNA]</scope>
    <source>
        <strain evidence="1 2">CAU 1491</strain>
    </source>
</reference>
<comment type="caution">
    <text evidence="1">The sequence shown here is derived from an EMBL/GenBank/DDBJ whole genome shotgun (WGS) entry which is preliminary data.</text>
</comment>
<organism evidence="1 2">
    <name type="scientific">Pontimicrobium aquaticum</name>
    <dbReference type="NCBI Taxonomy" id="2565367"/>
    <lineage>
        <taxon>Bacteria</taxon>
        <taxon>Pseudomonadati</taxon>
        <taxon>Bacteroidota</taxon>
        <taxon>Flavobacteriia</taxon>
        <taxon>Flavobacteriales</taxon>
        <taxon>Flavobacteriaceae</taxon>
        <taxon>Pontimicrobium</taxon>
    </lineage>
</organism>
<dbReference type="AlphaFoldDB" id="A0A4U0EVX9"/>
<evidence type="ECO:0000313" key="2">
    <source>
        <dbReference type="Proteomes" id="UP000307657"/>
    </source>
</evidence>
<accession>A0A4U0EVX9</accession>
<evidence type="ECO:0000313" key="1">
    <source>
        <dbReference type="EMBL" id="TJY35990.1"/>
    </source>
</evidence>
<dbReference type="EMBL" id="SUPL01000004">
    <property type="protein sequence ID" value="TJY35990.1"/>
    <property type="molecule type" value="Genomic_DNA"/>
</dbReference>